<accession>A0A0F9CHF9</accession>
<dbReference type="InterPro" id="IPR016084">
    <property type="entry name" value="Haem_Oase-like_multi-hlx"/>
</dbReference>
<dbReference type="SUPFAM" id="SSF48613">
    <property type="entry name" value="Heme oxygenase-like"/>
    <property type="match status" value="1"/>
</dbReference>
<sequence length="221" mass="24239">MADARELISETRAQLKAVEDKLLAHPYLSAVEEGRIIKEKLRLFAGEQYYIVDSDLRSIALLVNRQARGPSRDYFLGSLQGEATAGDALLAFARALGMREDDLRAYEPLPGCQAYPAYVAWLAVYGSDADFAAAFLVNLPAWGGSCARMSAALKGRYGLSPEAVAFFDLFAAPAPQFEADSLRVIQDGLDRGVDPRGIARAARLIQAYEVMYWDTLYEAST</sequence>
<dbReference type="AlphaFoldDB" id="A0A0F9CHF9"/>
<organism evidence="2">
    <name type="scientific">marine sediment metagenome</name>
    <dbReference type="NCBI Taxonomy" id="412755"/>
    <lineage>
        <taxon>unclassified sequences</taxon>
        <taxon>metagenomes</taxon>
        <taxon>ecological metagenomes</taxon>
    </lineage>
</organism>
<evidence type="ECO:0000313" key="2">
    <source>
        <dbReference type="EMBL" id="KKK96126.1"/>
    </source>
</evidence>
<dbReference type="InterPro" id="IPR004305">
    <property type="entry name" value="Thiaminase-2/PQQC"/>
</dbReference>
<protein>
    <recommendedName>
        <fullName evidence="1">Thiaminase-2/PQQC domain-containing protein</fullName>
    </recommendedName>
</protein>
<comment type="caution">
    <text evidence="2">The sequence shown here is derived from an EMBL/GenBank/DDBJ whole genome shotgun (WGS) entry which is preliminary data.</text>
</comment>
<proteinExistence type="predicted"/>
<name>A0A0F9CHF9_9ZZZZ</name>
<evidence type="ECO:0000259" key="1">
    <source>
        <dbReference type="Pfam" id="PF03070"/>
    </source>
</evidence>
<reference evidence="2" key="1">
    <citation type="journal article" date="2015" name="Nature">
        <title>Complex archaea that bridge the gap between prokaryotes and eukaryotes.</title>
        <authorList>
            <person name="Spang A."/>
            <person name="Saw J.H."/>
            <person name="Jorgensen S.L."/>
            <person name="Zaremba-Niedzwiedzka K."/>
            <person name="Martijn J."/>
            <person name="Lind A.E."/>
            <person name="van Eijk R."/>
            <person name="Schleper C."/>
            <person name="Guy L."/>
            <person name="Ettema T.J."/>
        </authorList>
    </citation>
    <scope>NUCLEOTIDE SEQUENCE</scope>
</reference>
<dbReference type="Gene3D" id="1.20.910.10">
    <property type="entry name" value="Heme oxygenase-like"/>
    <property type="match status" value="1"/>
</dbReference>
<dbReference type="EMBL" id="LAZR01046613">
    <property type="protein sequence ID" value="KKK96126.1"/>
    <property type="molecule type" value="Genomic_DNA"/>
</dbReference>
<feature type="domain" description="Thiaminase-2/PQQC" evidence="1">
    <location>
        <begin position="13"/>
        <end position="154"/>
    </location>
</feature>
<gene>
    <name evidence="2" type="ORF">LCGC14_2665910</name>
</gene>
<dbReference type="Pfam" id="PF03070">
    <property type="entry name" value="TENA_THI-4"/>
    <property type="match status" value="1"/>
</dbReference>